<accession>A0A167DRD6</accession>
<keyword evidence="3" id="KW-1185">Reference proteome</keyword>
<protein>
    <submittedName>
        <fullName evidence="2">F-box domain containing protein</fullName>
    </submittedName>
</protein>
<evidence type="ECO:0000313" key="3">
    <source>
        <dbReference type="Proteomes" id="UP000243498"/>
    </source>
</evidence>
<evidence type="ECO:0000313" key="2">
    <source>
        <dbReference type="EMBL" id="OAA42759.1"/>
    </source>
</evidence>
<sequence>MSPFIHVCVLCGYVIGDHDGQDTDWTVLYRILYCIGEGVTVTGVGFIDETSDGYLDAPLDFNARWDTSESRVEIGLICQRPIDGRYGFPFHEACWSLLEEAYSPSPIPQRRLFEVCRSLPFSHRLSCITWGHDFGGVIAADDNSYPWEDLFVDKNLAFARHNPYLVPEIQQLPYETPQSPNIFKSISKSADVFAKLPFEIIISISLCLSTVDYLSSRLALPSFYPVFYTQKFWASRFLPNADRSWVFESRNWDMACDWLWLYRRTSSASHRMKNRERVWRLIEKVKPILDLQWIEPAPCFITDVANTNWLQAAGDIRPETQQPYHDFGGGCRQFCEKQVHIPPAQLSRLAFSLIQLGNATYITGLRFVLTQGVAIRLGYIADEERILDITHLTGFNLAVGSRGIQAIQCIVDNERKSPWIGCPHDAPRTKRLMFTGPITGMKAGFDGFKLVSLAANGCGRPDQGNLRNSAFWYPRIPETGIHLNEKIFTAKEASMTRYDPICWTMFGGPSGIYLRSLIGMSVTTDGCCVRAIEFHYNSEDIPLECRKLGRCTPSDYATTLHFKIDGPGGEVIDFLSVDTCQYSTAAVWYFQPGVLESFKACSPHSLCIRSV</sequence>
<dbReference type="InterPro" id="IPR056021">
    <property type="entry name" value="DUF7600"/>
</dbReference>
<dbReference type="AlphaFoldDB" id="A0A167DRD6"/>
<comment type="caution">
    <text evidence="2">The sequence shown here is derived from an EMBL/GenBank/DDBJ whole genome shotgun (WGS) entry which is preliminary data.</text>
</comment>
<organism evidence="2 3">
    <name type="scientific">Metarhizium rileyi (strain RCEF 4871)</name>
    <name type="common">Nomuraea rileyi</name>
    <dbReference type="NCBI Taxonomy" id="1649241"/>
    <lineage>
        <taxon>Eukaryota</taxon>
        <taxon>Fungi</taxon>
        <taxon>Dikarya</taxon>
        <taxon>Ascomycota</taxon>
        <taxon>Pezizomycotina</taxon>
        <taxon>Sordariomycetes</taxon>
        <taxon>Hypocreomycetidae</taxon>
        <taxon>Hypocreales</taxon>
        <taxon>Clavicipitaceae</taxon>
        <taxon>Metarhizium</taxon>
    </lineage>
</organism>
<dbReference type="OMA" id="CSEWAGL"/>
<dbReference type="Pfam" id="PF24539">
    <property type="entry name" value="DUF7600"/>
    <property type="match status" value="1"/>
</dbReference>
<name>A0A167DRD6_METRR</name>
<evidence type="ECO:0000259" key="1">
    <source>
        <dbReference type="Pfam" id="PF24539"/>
    </source>
</evidence>
<reference evidence="2 3" key="1">
    <citation type="journal article" date="2016" name="Genome Biol. Evol.">
        <title>Divergent and convergent evolution of fungal pathogenicity.</title>
        <authorList>
            <person name="Shang Y."/>
            <person name="Xiao G."/>
            <person name="Zheng P."/>
            <person name="Cen K."/>
            <person name="Zhan S."/>
            <person name="Wang C."/>
        </authorList>
    </citation>
    <scope>NUCLEOTIDE SEQUENCE [LARGE SCALE GENOMIC DNA]</scope>
    <source>
        <strain evidence="2 3">RCEF 4871</strain>
    </source>
</reference>
<feature type="domain" description="DUF7600" evidence="1">
    <location>
        <begin position="305"/>
        <end position="458"/>
    </location>
</feature>
<gene>
    <name evidence="2" type="ORF">NOR_04890</name>
</gene>
<dbReference type="OrthoDB" id="5273847at2759"/>
<dbReference type="Proteomes" id="UP000243498">
    <property type="component" value="Unassembled WGS sequence"/>
</dbReference>
<proteinExistence type="predicted"/>
<dbReference type="STRING" id="1081105.A0A167DRD6"/>
<dbReference type="EMBL" id="AZHC01000013">
    <property type="protein sequence ID" value="OAA42759.1"/>
    <property type="molecule type" value="Genomic_DNA"/>
</dbReference>